<gene>
    <name evidence="3" type="ORF">GGX14DRAFT_535921</name>
</gene>
<comment type="caution">
    <text evidence="3">The sequence shown here is derived from an EMBL/GenBank/DDBJ whole genome shotgun (WGS) entry which is preliminary data.</text>
</comment>
<dbReference type="PANTHER" id="PTHR46177:SF1">
    <property type="entry name" value="INTEGRASE CATALYTIC DOMAIN-CONTAINING PROTEIN"/>
    <property type="match status" value="1"/>
</dbReference>
<feature type="domain" description="Integrase core" evidence="2">
    <location>
        <begin position="115"/>
        <end position="293"/>
    </location>
</feature>
<feature type="compositionally biased region" description="Acidic residues" evidence="1">
    <location>
        <begin position="451"/>
        <end position="465"/>
    </location>
</feature>
<protein>
    <recommendedName>
        <fullName evidence="2">Integrase core domain-containing protein</fullName>
    </recommendedName>
</protein>
<evidence type="ECO:0000259" key="2">
    <source>
        <dbReference type="Pfam" id="PF24764"/>
    </source>
</evidence>
<dbReference type="AlphaFoldDB" id="A0AAD6V6B6"/>
<dbReference type="Proteomes" id="UP001219525">
    <property type="component" value="Unassembled WGS sequence"/>
</dbReference>
<sequence length="497" mass="57704">MRMTDTQILAALRTNDIDLTRYGLGLTSFIRIREELGLLRTRKQSHTVETVRPIMLYLRPQFPKAGAREVISLLFHEWDMSVSRAIMREYFSKYEAELILMRRAGRLKRKQFWAAGCNDIWAMDQHDKWKYLFGLALHIGLDPFTGRIVWLKVWWTNSNPRLILSYYLDAVKLEGAMPMVTQSDPGVENFGIANGHTLLRHYHDPALAGTLQHRWMNRKKNVKPEAAWSQLRRRWTPGFEDILDRGVNAGLFDNESLLHVLVFRYVFIPWLQLELDKYSDRINNEKKRADRNKILPHGPPNHIQQFPGEYGVLDFKITVNPAHVEHVRSLYAPRNHQVFELVPPEFEEFASGFYAQMGRPVITRENVWTIYSGILNHFEFVLEHNQLPPQMSSWDYALTMARDEYSDDNIDLLPNLRPLPIAEGENAYRGGVNGGHGLDSEQSAELDQLMDDDFPLPEGMQDFEDLGPTAVEFSSDEEQQPDEEEQEVLELLTNNLE</sequence>
<feature type="compositionally biased region" description="Acidic residues" evidence="1">
    <location>
        <begin position="474"/>
        <end position="488"/>
    </location>
</feature>
<evidence type="ECO:0000256" key="1">
    <source>
        <dbReference type="SAM" id="MobiDB-lite"/>
    </source>
</evidence>
<dbReference type="Pfam" id="PF24764">
    <property type="entry name" value="rva_4"/>
    <property type="match status" value="1"/>
</dbReference>
<dbReference type="EMBL" id="JARJCW010000051">
    <property type="protein sequence ID" value="KAJ7203330.1"/>
    <property type="molecule type" value="Genomic_DNA"/>
</dbReference>
<dbReference type="InterPro" id="IPR058913">
    <property type="entry name" value="Integrase_dom_put"/>
</dbReference>
<name>A0AAD6V6B6_9AGAR</name>
<organism evidence="3 4">
    <name type="scientific">Mycena pura</name>
    <dbReference type="NCBI Taxonomy" id="153505"/>
    <lineage>
        <taxon>Eukaryota</taxon>
        <taxon>Fungi</taxon>
        <taxon>Dikarya</taxon>
        <taxon>Basidiomycota</taxon>
        <taxon>Agaricomycotina</taxon>
        <taxon>Agaricomycetes</taxon>
        <taxon>Agaricomycetidae</taxon>
        <taxon>Agaricales</taxon>
        <taxon>Marasmiineae</taxon>
        <taxon>Mycenaceae</taxon>
        <taxon>Mycena</taxon>
    </lineage>
</organism>
<reference evidence="3" key="1">
    <citation type="submission" date="2023-03" db="EMBL/GenBank/DDBJ databases">
        <title>Massive genome expansion in bonnet fungi (Mycena s.s.) driven by repeated elements and novel gene families across ecological guilds.</title>
        <authorList>
            <consortium name="Lawrence Berkeley National Laboratory"/>
            <person name="Harder C.B."/>
            <person name="Miyauchi S."/>
            <person name="Viragh M."/>
            <person name="Kuo A."/>
            <person name="Thoen E."/>
            <person name="Andreopoulos B."/>
            <person name="Lu D."/>
            <person name="Skrede I."/>
            <person name="Drula E."/>
            <person name="Henrissat B."/>
            <person name="Morin E."/>
            <person name="Kohler A."/>
            <person name="Barry K."/>
            <person name="LaButti K."/>
            <person name="Morin E."/>
            <person name="Salamov A."/>
            <person name="Lipzen A."/>
            <person name="Mereny Z."/>
            <person name="Hegedus B."/>
            <person name="Baldrian P."/>
            <person name="Stursova M."/>
            <person name="Weitz H."/>
            <person name="Taylor A."/>
            <person name="Grigoriev I.V."/>
            <person name="Nagy L.G."/>
            <person name="Martin F."/>
            <person name="Kauserud H."/>
        </authorList>
    </citation>
    <scope>NUCLEOTIDE SEQUENCE</scope>
    <source>
        <strain evidence="3">9144</strain>
    </source>
</reference>
<evidence type="ECO:0000313" key="3">
    <source>
        <dbReference type="EMBL" id="KAJ7203330.1"/>
    </source>
</evidence>
<dbReference type="PANTHER" id="PTHR46177">
    <property type="entry name" value="INTEGRASE CATALYTIC DOMAIN-CONTAINING PROTEIN"/>
    <property type="match status" value="1"/>
</dbReference>
<accession>A0AAD6V6B6</accession>
<keyword evidence="4" id="KW-1185">Reference proteome</keyword>
<proteinExistence type="predicted"/>
<feature type="region of interest" description="Disordered" evidence="1">
    <location>
        <begin position="451"/>
        <end position="497"/>
    </location>
</feature>
<evidence type="ECO:0000313" key="4">
    <source>
        <dbReference type="Proteomes" id="UP001219525"/>
    </source>
</evidence>